<keyword evidence="4 6" id="KW-1133">Transmembrane helix</keyword>
<keyword evidence="3 6" id="KW-0812">Transmembrane</keyword>
<feature type="transmembrane region" description="Helical" evidence="6">
    <location>
        <begin position="12"/>
        <end position="41"/>
    </location>
</feature>
<reference evidence="7 8" key="1">
    <citation type="submission" date="2019-08" db="EMBL/GenBank/DDBJ databases">
        <authorList>
            <person name="Guy L."/>
        </authorList>
    </citation>
    <scope>NUCLEOTIDE SEQUENCE [LARGE SCALE GENOMIC DNA]</scope>
    <source>
        <strain evidence="7 8">SGT-108</strain>
    </source>
</reference>
<evidence type="ECO:0000313" key="7">
    <source>
        <dbReference type="EMBL" id="VVC75757.1"/>
    </source>
</evidence>
<accession>A0A5E4PH20</accession>
<evidence type="ECO:0000256" key="5">
    <source>
        <dbReference type="ARBA" id="ARBA00023136"/>
    </source>
</evidence>
<keyword evidence="5 6" id="KW-0472">Membrane</keyword>
<dbReference type="InterPro" id="IPR002549">
    <property type="entry name" value="AI-2E-like"/>
</dbReference>
<comment type="subcellular location">
    <subcellularLocation>
        <location evidence="1">Membrane</location>
        <topology evidence="1">Multi-pass membrane protein</topology>
    </subcellularLocation>
</comment>
<evidence type="ECO:0000313" key="8">
    <source>
        <dbReference type="Proteomes" id="UP000324194"/>
    </source>
</evidence>
<dbReference type="PANTHER" id="PTHR21716:SF64">
    <property type="entry name" value="AI-2 TRANSPORT PROTEIN TQSA"/>
    <property type="match status" value="1"/>
</dbReference>
<dbReference type="Proteomes" id="UP000324194">
    <property type="component" value="Chromosome 1"/>
</dbReference>
<name>A0A5E4PH20_9COXI</name>
<proteinExistence type="inferred from homology"/>
<evidence type="ECO:0008006" key="9">
    <source>
        <dbReference type="Google" id="ProtNLM"/>
    </source>
</evidence>
<dbReference type="EMBL" id="LR699119">
    <property type="protein sequence ID" value="VVC75757.1"/>
    <property type="molecule type" value="Genomic_DNA"/>
</dbReference>
<organism evidence="7 8">
    <name type="scientific">Aquicella siphonis</name>
    <dbReference type="NCBI Taxonomy" id="254247"/>
    <lineage>
        <taxon>Bacteria</taxon>
        <taxon>Pseudomonadati</taxon>
        <taxon>Pseudomonadota</taxon>
        <taxon>Gammaproteobacteria</taxon>
        <taxon>Legionellales</taxon>
        <taxon>Coxiellaceae</taxon>
        <taxon>Aquicella</taxon>
    </lineage>
</organism>
<comment type="similarity">
    <text evidence="2">Belongs to the autoinducer-2 exporter (AI-2E) (TC 2.A.86) family.</text>
</comment>
<gene>
    <name evidence="7" type="ORF">AQUSIP_10510</name>
</gene>
<evidence type="ECO:0000256" key="3">
    <source>
        <dbReference type="ARBA" id="ARBA00022692"/>
    </source>
</evidence>
<protein>
    <recommendedName>
        <fullName evidence="9">AI-2 transport protein TqsA</fullName>
    </recommendedName>
</protein>
<feature type="transmembrane region" description="Helical" evidence="6">
    <location>
        <begin position="139"/>
        <end position="159"/>
    </location>
</feature>
<dbReference type="Pfam" id="PF01594">
    <property type="entry name" value="AI-2E_transport"/>
    <property type="match status" value="1"/>
</dbReference>
<feature type="transmembrane region" description="Helical" evidence="6">
    <location>
        <begin position="260"/>
        <end position="283"/>
    </location>
</feature>
<evidence type="ECO:0000256" key="6">
    <source>
        <dbReference type="SAM" id="Phobius"/>
    </source>
</evidence>
<feature type="transmembrane region" description="Helical" evidence="6">
    <location>
        <begin position="295"/>
        <end position="328"/>
    </location>
</feature>
<feature type="transmembrane region" description="Helical" evidence="6">
    <location>
        <begin position="53"/>
        <end position="78"/>
    </location>
</feature>
<feature type="transmembrane region" description="Helical" evidence="6">
    <location>
        <begin position="200"/>
        <end position="228"/>
    </location>
</feature>
<sequence length="334" mass="35986">MKALANQSTLIFVSLVIITLLYLLAPILTPFLLGALLAYLVDPLVKRLEAWHVPHLLSVVLIFLSLFLGVILLISLALPLIVKQLEILAAQIPHLLDWAQNVGMPWLLQFVNINTLKTSIPATLSKTGWVISTFVESGFAAIQSIISIVLTPVVTFYLLRDWNKVIAGIKSLLPKQVAPTIIQLSRDCDEVLGAFIRGQLLVMLCLGVIYGVGLSLAGLKLGLMIGLIGGLLSIVPYLGSLFVVIAAIIAAIVQTGTKEAVISVIIVFIIGQLIEGYILTPYLVGGRIGLHPVAVIFSIMAGGALFGFFGILLALPVAAVLMAMFRFFRKRMAS</sequence>
<dbReference type="GO" id="GO:0016020">
    <property type="term" value="C:membrane"/>
    <property type="evidence" value="ECO:0007669"/>
    <property type="project" value="UniProtKB-SubCell"/>
</dbReference>
<dbReference type="GO" id="GO:0055085">
    <property type="term" value="P:transmembrane transport"/>
    <property type="evidence" value="ECO:0007669"/>
    <property type="project" value="TreeGrafter"/>
</dbReference>
<evidence type="ECO:0000256" key="1">
    <source>
        <dbReference type="ARBA" id="ARBA00004141"/>
    </source>
</evidence>
<dbReference type="AlphaFoldDB" id="A0A5E4PH20"/>
<evidence type="ECO:0000256" key="2">
    <source>
        <dbReference type="ARBA" id="ARBA00009773"/>
    </source>
</evidence>
<dbReference type="RefSeq" id="WP_148339036.1">
    <property type="nucleotide sequence ID" value="NZ_LR699119.1"/>
</dbReference>
<dbReference type="OrthoDB" id="5792512at2"/>
<dbReference type="PANTHER" id="PTHR21716">
    <property type="entry name" value="TRANSMEMBRANE PROTEIN"/>
    <property type="match status" value="1"/>
</dbReference>
<dbReference type="KEGG" id="asip:AQUSIP_10510"/>
<keyword evidence="8" id="KW-1185">Reference proteome</keyword>
<evidence type="ECO:0000256" key="4">
    <source>
        <dbReference type="ARBA" id="ARBA00022989"/>
    </source>
</evidence>
<feature type="transmembrane region" description="Helical" evidence="6">
    <location>
        <begin position="234"/>
        <end position="253"/>
    </location>
</feature>